<dbReference type="PROSITE" id="PS00523">
    <property type="entry name" value="SULFATASE_1"/>
    <property type="match status" value="1"/>
</dbReference>
<name>A0A7X2ZSF0_9FLAO</name>
<keyword evidence="5" id="KW-1185">Reference proteome</keyword>
<dbReference type="Proteomes" id="UP000540519">
    <property type="component" value="Unassembled WGS sequence"/>
</dbReference>
<reference evidence="4 5" key="1">
    <citation type="journal article" date="2019" name="Mar. Drugs">
        <title>Comparative Genomics and CAZyme Genome Repertoires of Marine Zobellia amurskyensis KMM 3526(T) and Zobellia laminariae KMM 3676(T).</title>
        <authorList>
            <person name="Chernysheva N."/>
            <person name="Bystritskaya E."/>
            <person name="Stenkova A."/>
            <person name="Golovkin I."/>
            <person name="Nedashkovskaya O."/>
            <person name="Isaeva M."/>
        </authorList>
    </citation>
    <scope>NUCLEOTIDE SEQUENCE [LARGE SCALE GENOMIC DNA]</scope>
    <source>
        <strain evidence="4 5">KMM 3526</strain>
    </source>
</reference>
<evidence type="ECO:0000313" key="5">
    <source>
        <dbReference type="Proteomes" id="UP000540519"/>
    </source>
</evidence>
<proteinExistence type="inferred from homology"/>
<keyword evidence="2" id="KW-0378">Hydrolase</keyword>
<evidence type="ECO:0000259" key="3">
    <source>
        <dbReference type="Pfam" id="PF00884"/>
    </source>
</evidence>
<evidence type="ECO:0000256" key="2">
    <source>
        <dbReference type="ARBA" id="ARBA00022801"/>
    </source>
</evidence>
<organism evidence="4 5">
    <name type="scientific">Zobellia amurskyensis</name>
    <dbReference type="NCBI Taxonomy" id="248905"/>
    <lineage>
        <taxon>Bacteria</taxon>
        <taxon>Pseudomonadati</taxon>
        <taxon>Bacteroidota</taxon>
        <taxon>Flavobacteriia</taxon>
        <taxon>Flavobacteriales</taxon>
        <taxon>Flavobacteriaceae</taxon>
        <taxon>Zobellia</taxon>
    </lineage>
</organism>
<dbReference type="GO" id="GO:0016787">
    <property type="term" value="F:hydrolase activity"/>
    <property type="evidence" value="ECO:0007669"/>
    <property type="project" value="UniProtKB-KW"/>
</dbReference>
<dbReference type="Gene3D" id="3.30.1120.10">
    <property type="match status" value="1"/>
</dbReference>
<protein>
    <submittedName>
        <fullName evidence="4">N-acetylgalactosamine-6-sulfatase</fullName>
    </submittedName>
</protein>
<dbReference type="InterPro" id="IPR000917">
    <property type="entry name" value="Sulfatase_N"/>
</dbReference>
<dbReference type="Pfam" id="PF00884">
    <property type="entry name" value="Sulfatase"/>
    <property type="match status" value="1"/>
</dbReference>
<dbReference type="EMBL" id="RCNR01000009">
    <property type="protein sequence ID" value="MUH35545.1"/>
    <property type="molecule type" value="Genomic_DNA"/>
</dbReference>
<sequence length="524" mass="59508">MQRAKYVLIALAIIAQSCKEQAKPSTQENKPNIIYILADDLGYGELGAYGQDKIETPNIDALAKNGMLFTQHYTSAPVCAPARYMLLTGKHSGHAYIRGNDEWRERGEVWNYQAQIADSTLEGQRPIPSNTMLLSKKMKESGYATGMIGKWGLGAPHTDAIPTKMGFDFFFGYNCQRQAHTYYPVHLYHNETRFHLNNDTIAPTTKLLEGADPNNPESYKNYTLNEYTPDIMFDRMINFISEKKKDPFFFYWATPIPHNPIQAPQRWVDYYKEKFGPEEPYLGNVSYFPHQNPRAGYAAMISYLDENVGKLITYLKKEDLYENTLIIFTSDNGVTYTGGTDGTFFNSSGEFGEVYGKAKGFVYEGGIRVPMIATWPGKIKPGSTSHLISAQYDVMATLSDIVGFETPADTDGISFLPTLLDKKNQKEHEFLFWEFPEYGGQVAIRIGDWKVVRQNLNSKKEQPTLELYNLKTDPAESNNVADQHPEIIDKAKAIFDKEHENSEIERFRIPKIENGLLESQKISN</sequence>
<evidence type="ECO:0000256" key="1">
    <source>
        <dbReference type="ARBA" id="ARBA00008779"/>
    </source>
</evidence>
<dbReference type="AlphaFoldDB" id="A0A7X2ZSF0"/>
<comment type="similarity">
    <text evidence="1">Belongs to the sulfatase family.</text>
</comment>
<dbReference type="Gene3D" id="3.40.720.10">
    <property type="entry name" value="Alkaline Phosphatase, subunit A"/>
    <property type="match status" value="1"/>
</dbReference>
<dbReference type="InterPro" id="IPR024607">
    <property type="entry name" value="Sulfatase_CS"/>
</dbReference>
<dbReference type="CDD" id="cd16145">
    <property type="entry name" value="ARS_like"/>
    <property type="match status" value="1"/>
</dbReference>
<dbReference type="SUPFAM" id="SSF53649">
    <property type="entry name" value="Alkaline phosphatase-like"/>
    <property type="match status" value="1"/>
</dbReference>
<dbReference type="PROSITE" id="PS51257">
    <property type="entry name" value="PROKAR_LIPOPROTEIN"/>
    <property type="match status" value="1"/>
</dbReference>
<evidence type="ECO:0000313" key="4">
    <source>
        <dbReference type="EMBL" id="MUH35545.1"/>
    </source>
</evidence>
<comment type="caution">
    <text evidence="4">The sequence shown here is derived from an EMBL/GenBank/DDBJ whole genome shotgun (WGS) entry which is preliminary data.</text>
</comment>
<dbReference type="PANTHER" id="PTHR43751:SF3">
    <property type="entry name" value="SULFATASE N-TERMINAL DOMAIN-CONTAINING PROTEIN"/>
    <property type="match status" value="1"/>
</dbReference>
<gene>
    <name evidence="4" type="ORF">D9O36_06820</name>
</gene>
<dbReference type="OrthoDB" id="9765065at2"/>
<dbReference type="InterPro" id="IPR017850">
    <property type="entry name" value="Alkaline_phosphatase_core_sf"/>
</dbReference>
<accession>A0A7X2ZSF0</accession>
<dbReference type="InterPro" id="IPR052701">
    <property type="entry name" value="GAG_Ulvan_Degrading_Sulfatases"/>
</dbReference>
<feature type="domain" description="Sulfatase N-terminal" evidence="3">
    <location>
        <begin position="31"/>
        <end position="403"/>
    </location>
</feature>
<dbReference type="RefSeq" id="WP_155599345.1">
    <property type="nucleotide sequence ID" value="NZ_RCNR01000009.1"/>
</dbReference>
<dbReference type="PANTHER" id="PTHR43751">
    <property type="entry name" value="SULFATASE"/>
    <property type="match status" value="1"/>
</dbReference>